<evidence type="ECO:0000313" key="1">
    <source>
        <dbReference type="EMBL" id="AKB74480.1"/>
    </source>
</evidence>
<dbReference type="EMBL" id="CP009515">
    <property type="protein sequence ID" value="AKB74480.1"/>
    <property type="molecule type" value="Genomic_DNA"/>
</dbReference>
<dbReference type="GeneID" id="24805950"/>
<sequence>MLFNNDENLKILSNLIINETYPNSDGYKGWFEEYPVKFDKETKERFNFNFNKEKDIIALVFLATIWNMPNYRWENSVGLVAVLYKKNLLDIEKWSSQSFIESLDKNELVREMNNLGSELLGDRGNLYIKGGKDGVFQRLHIVAREYDFLKETLLIDEILKGNVPQLDYNIFPKFDNPRLMIEVKGKNNNVIKKPILRVKVPLILRELKCYNKVEISGEYCCVPDTKVKQMMKTIGYNPCLDYDTSSVIHNSKIIYKYFGSYYDLPLFDFSDKCSKEKSKECDNRNCAIFNYCAKL</sequence>
<reference evidence="1 2" key="1">
    <citation type="submission" date="2014-07" db="EMBL/GenBank/DDBJ databases">
        <title>Methanogenic archaea and the global carbon cycle.</title>
        <authorList>
            <person name="Henriksen J.R."/>
            <person name="Luke J."/>
            <person name="Reinhart S."/>
            <person name="Benedict M.N."/>
            <person name="Youngblut N.D."/>
            <person name="Metcalf M.E."/>
            <person name="Whitaker R.J."/>
            <person name="Metcalf W.W."/>
        </authorList>
    </citation>
    <scope>NUCLEOTIDE SEQUENCE [LARGE SCALE GENOMIC DNA]</scope>
    <source>
        <strain evidence="1 2">Z-7289</strain>
    </source>
</reference>
<evidence type="ECO:0000313" key="2">
    <source>
        <dbReference type="Proteomes" id="UP000033072"/>
    </source>
</evidence>
<dbReference type="AlphaFoldDB" id="A0A0E3WSE5"/>
<dbReference type="KEGG" id="mls:MSLAZ_1219"/>
<dbReference type="OrthoDB" id="136515at2157"/>
<keyword evidence="2" id="KW-1185">Reference proteome</keyword>
<dbReference type="PATRIC" id="fig|1434111.4.peg.1583"/>
<proteinExistence type="predicted"/>
<gene>
    <name evidence="1" type="ORF">MSLAZ_1219</name>
</gene>
<organism evidence="1 2">
    <name type="scientific">Methanosarcina lacustris Z-7289</name>
    <dbReference type="NCBI Taxonomy" id="1434111"/>
    <lineage>
        <taxon>Archaea</taxon>
        <taxon>Methanobacteriati</taxon>
        <taxon>Methanobacteriota</taxon>
        <taxon>Stenosarchaea group</taxon>
        <taxon>Methanomicrobia</taxon>
        <taxon>Methanosarcinales</taxon>
        <taxon>Methanosarcinaceae</taxon>
        <taxon>Methanosarcina</taxon>
    </lineage>
</organism>
<dbReference type="HOGENOM" id="CLU_942029_0_0_2"/>
<protein>
    <submittedName>
        <fullName evidence="1">Uncharacterized protein</fullName>
    </submittedName>
</protein>
<dbReference type="RefSeq" id="WP_048125400.1">
    <property type="nucleotide sequence ID" value="NZ_CP009515.1"/>
</dbReference>
<accession>A0A0E3WSE5</accession>
<name>A0A0E3WSE5_9EURY</name>
<dbReference type="Proteomes" id="UP000033072">
    <property type="component" value="Chromosome"/>
</dbReference>